<accession>L1IK56</accession>
<dbReference type="InterPro" id="IPR036864">
    <property type="entry name" value="Zn2-C6_fun-type_DNA-bd_sf"/>
</dbReference>
<dbReference type="HOGENOM" id="CLU_135907_0_0_1"/>
<dbReference type="EnsemblProtists" id="EKX36626">
    <property type="protein sequence ID" value="EKX36626"/>
    <property type="gene ID" value="GUITHDRAFT_117171"/>
</dbReference>
<reference evidence="4" key="2">
    <citation type="submission" date="2012-11" db="EMBL/GenBank/DDBJ databases">
        <authorList>
            <person name="Kuo A."/>
            <person name="Curtis B.A."/>
            <person name="Tanifuji G."/>
            <person name="Burki F."/>
            <person name="Gruber A."/>
            <person name="Irimia M."/>
            <person name="Maruyama S."/>
            <person name="Arias M.C."/>
            <person name="Ball S.G."/>
            <person name="Gile G.H."/>
            <person name="Hirakawa Y."/>
            <person name="Hopkins J.F."/>
            <person name="Rensing S.A."/>
            <person name="Schmutz J."/>
            <person name="Symeonidi A."/>
            <person name="Elias M."/>
            <person name="Eveleigh R.J."/>
            <person name="Herman E.K."/>
            <person name="Klute M.J."/>
            <person name="Nakayama T."/>
            <person name="Obornik M."/>
            <person name="Reyes-Prieto A."/>
            <person name="Armbrust E.V."/>
            <person name="Aves S.J."/>
            <person name="Beiko R.G."/>
            <person name="Coutinho P."/>
            <person name="Dacks J.B."/>
            <person name="Durnford D.G."/>
            <person name="Fast N.M."/>
            <person name="Green B.R."/>
            <person name="Grisdale C."/>
            <person name="Hempe F."/>
            <person name="Henrissat B."/>
            <person name="Hoppner M.P."/>
            <person name="Ishida K.-I."/>
            <person name="Kim E."/>
            <person name="Koreny L."/>
            <person name="Kroth P.G."/>
            <person name="Liu Y."/>
            <person name="Malik S.-B."/>
            <person name="Maier U.G."/>
            <person name="McRose D."/>
            <person name="Mock T."/>
            <person name="Neilson J.A."/>
            <person name="Onodera N.T."/>
            <person name="Poole A.M."/>
            <person name="Pritham E.J."/>
            <person name="Richards T.A."/>
            <person name="Rocap G."/>
            <person name="Roy S.W."/>
            <person name="Sarai C."/>
            <person name="Schaack S."/>
            <person name="Shirato S."/>
            <person name="Slamovits C.H."/>
            <person name="Spencer D.F."/>
            <person name="Suzuki S."/>
            <person name="Worden A.Z."/>
            <person name="Zauner S."/>
            <person name="Barry K."/>
            <person name="Bell C."/>
            <person name="Bharti A.K."/>
            <person name="Crow J.A."/>
            <person name="Grimwood J."/>
            <person name="Kramer R."/>
            <person name="Lindquist E."/>
            <person name="Lucas S."/>
            <person name="Salamov A."/>
            <person name="McFadden G.I."/>
            <person name="Lane C.E."/>
            <person name="Keeling P.J."/>
            <person name="Gray M.W."/>
            <person name="Grigoriev I.V."/>
            <person name="Archibald J.M."/>
        </authorList>
    </citation>
    <scope>NUCLEOTIDE SEQUENCE</scope>
    <source>
        <strain evidence="4">CCMP2712</strain>
    </source>
</reference>
<name>L1IK56_GUITC</name>
<dbReference type="OrthoDB" id="5575144at2759"/>
<reference evidence="2 4" key="1">
    <citation type="journal article" date="2012" name="Nature">
        <title>Algal genomes reveal evolutionary mosaicism and the fate of nucleomorphs.</title>
        <authorList>
            <consortium name="DOE Joint Genome Institute"/>
            <person name="Curtis B.A."/>
            <person name="Tanifuji G."/>
            <person name="Burki F."/>
            <person name="Gruber A."/>
            <person name="Irimia M."/>
            <person name="Maruyama S."/>
            <person name="Arias M.C."/>
            <person name="Ball S.G."/>
            <person name="Gile G.H."/>
            <person name="Hirakawa Y."/>
            <person name="Hopkins J.F."/>
            <person name="Kuo A."/>
            <person name="Rensing S.A."/>
            <person name="Schmutz J."/>
            <person name="Symeonidi A."/>
            <person name="Elias M."/>
            <person name="Eveleigh R.J."/>
            <person name="Herman E.K."/>
            <person name="Klute M.J."/>
            <person name="Nakayama T."/>
            <person name="Obornik M."/>
            <person name="Reyes-Prieto A."/>
            <person name="Armbrust E.V."/>
            <person name="Aves S.J."/>
            <person name="Beiko R.G."/>
            <person name="Coutinho P."/>
            <person name="Dacks J.B."/>
            <person name="Durnford D.G."/>
            <person name="Fast N.M."/>
            <person name="Green B.R."/>
            <person name="Grisdale C.J."/>
            <person name="Hempel F."/>
            <person name="Henrissat B."/>
            <person name="Hoppner M.P."/>
            <person name="Ishida K."/>
            <person name="Kim E."/>
            <person name="Koreny L."/>
            <person name="Kroth P.G."/>
            <person name="Liu Y."/>
            <person name="Malik S.B."/>
            <person name="Maier U.G."/>
            <person name="McRose D."/>
            <person name="Mock T."/>
            <person name="Neilson J.A."/>
            <person name="Onodera N.T."/>
            <person name="Poole A.M."/>
            <person name="Pritham E.J."/>
            <person name="Richards T.A."/>
            <person name="Rocap G."/>
            <person name="Roy S.W."/>
            <person name="Sarai C."/>
            <person name="Schaack S."/>
            <person name="Shirato S."/>
            <person name="Slamovits C.H."/>
            <person name="Spencer D.F."/>
            <person name="Suzuki S."/>
            <person name="Worden A.Z."/>
            <person name="Zauner S."/>
            <person name="Barry K."/>
            <person name="Bell C."/>
            <person name="Bharti A.K."/>
            <person name="Crow J.A."/>
            <person name="Grimwood J."/>
            <person name="Kramer R."/>
            <person name="Lindquist E."/>
            <person name="Lucas S."/>
            <person name="Salamov A."/>
            <person name="McFadden G.I."/>
            <person name="Lane C.E."/>
            <person name="Keeling P.J."/>
            <person name="Gray M.W."/>
            <person name="Grigoriev I.V."/>
            <person name="Archibald J.M."/>
        </authorList>
    </citation>
    <scope>NUCLEOTIDE SEQUENCE</scope>
    <source>
        <strain evidence="2 4">CCMP2712</strain>
    </source>
</reference>
<evidence type="ECO:0000313" key="4">
    <source>
        <dbReference type="Proteomes" id="UP000011087"/>
    </source>
</evidence>
<dbReference type="Gene3D" id="4.10.240.10">
    <property type="entry name" value="Zn(2)-C6 fungal-type DNA-binding domain"/>
    <property type="match status" value="1"/>
</dbReference>
<dbReference type="SUPFAM" id="SSF57701">
    <property type="entry name" value="Zn2/Cys6 DNA-binding domain"/>
    <property type="match status" value="1"/>
</dbReference>
<protein>
    <recommendedName>
        <fullName evidence="1">Zn(2)-C6 fungal-type domain-containing protein</fullName>
    </recommendedName>
</protein>
<dbReference type="Proteomes" id="UP000011087">
    <property type="component" value="Unassembled WGS sequence"/>
</dbReference>
<dbReference type="InterPro" id="IPR001138">
    <property type="entry name" value="Zn2Cys6_DnaBD"/>
</dbReference>
<dbReference type="GeneID" id="17293373"/>
<feature type="domain" description="Zn(2)-C6 fungal-type" evidence="1">
    <location>
        <begin position="119"/>
        <end position="148"/>
    </location>
</feature>
<dbReference type="PaxDb" id="55529-EKX36626"/>
<gene>
    <name evidence="2" type="ORF">GUITHDRAFT_117171</name>
</gene>
<dbReference type="CDD" id="cd00067">
    <property type="entry name" value="GAL4"/>
    <property type="match status" value="1"/>
</dbReference>
<evidence type="ECO:0000313" key="2">
    <source>
        <dbReference type="EMBL" id="EKX36626.1"/>
    </source>
</evidence>
<reference evidence="3" key="3">
    <citation type="submission" date="2015-06" db="UniProtKB">
        <authorList>
            <consortium name="EnsemblProtists"/>
        </authorList>
    </citation>
    <scope>IDENTIFICATION</scope>
</reference>
<organism evidence="2">
    <name type="scientific">Guillardia theta (strain CCMP2712)</name>
    <name type="common">Cryptophyte</name>
    <dbReference type="NCBI Taxonomy" id="905079"/>
    <lineage>
        <taxon>Eukaryota</taxon>
        <taxon>Cryptophyceae</taxon>
        <taxon>Pyrenomonadales</taxon>
        <taxon>Geminigeraceae</taxon>
        <taxon>Guillardia</taxon>
    </lineage>
</organism>
<dbReference type="PROSITE" id="PS50048">
    <property type="entry name" value="ZN2_CY6_FUNGAL_2"/>
    <property type="match status" value="1"/>
</dbReference>
<dbReference type="SMART" id="SM00066">
    <property type="entry name" value="GAL4"/>
    <property type="match status" value="1"/>
</dbReference>
<dbReference type="PROSITE" id="PS00463">
    <property type="entry name" value="ZN2_CY6_FUNGAL_1"/>
    <property type="match status" value="1"/>
</dbReference>
<dbReference type="AlphaFoldDB" id="L1IK56"/>
<dbReference type="EMBL" id="JH993070">
    <property type="protein sequence ID" value="EKX36626.1"/>
    <property type="molecule type" value="Genomic_DNA"/>
</dbReference>
<sequence>MQGGLLSTQPSLCASSSSLHGSWCSPLEDAISHMVVRADDLLSFIDFAELDVDLDDQHCLAASPAMQDMAVAAAARELPEVDDAPASPAIAAAQPGAVVRPQELALAEDKTRRNYTKQACLACKRKKQKCEEGRPCHRCINGLRTCTDVAPRQRRRRRAWARGVTQG</sequence>
<dbReference type="KEGG" id="gtt:GUITHDRAFT_117171"/>
<dbReference type="GO" id="GO:0000981">
    <property type="term" value="F:DNA-binding transcription factor activity, RNA polymerase II-specific"/>
    <property type="evidence" value="ECO:0007669"/>
    <property type="project" value="InterPro"/>
</dbReference>
<dbReference type="Pfam" id="PF00172">
    <property type="entry name" value="Zn_clus"/>
    <property type="match status" value="1"/>
</dbReference>
<keyword evidence="4" id="KW-1185">Reference proteome</keyword>
<evidence type="ECO:0000259" key="1">
    <source>
        <dbReference type="PROSITE" id="PS50048"/>
    </source>
</evidence>
<dbReference type="GO" id="GO:0008270">
    <property type="term" value="F:zinc ion binding"/>
    <property type="evidence" value="ECO:0007669"/>
    <property type="project" value="InterPro"/>
</dbReference>
<proteinExistence type="predicted"/>
<dbReference type="RefSeq" id="XP_005823606.1">
    <property type="nucleotide sequence ID" value="XM_005823549.1"/>
</dbReference>
<evidence type="ECO:0000313" key="3">
    <source>
        <dbReference type="EnsemblProtists" id="EKX36626"/>
    </source>
</evidence>